<sequence>MSEKIIILDFGSQYTQLIARRVRELNVYCEIHPFNNLPDFDDAVKGIIFSGSPFSVRQEGAPQIDYTELQQRFPILGVCYGAQYLAQKSGGEVLPSEIREYGRANLQFVDTSNELLSGVPVQSQVWMSHGDTIKEVPANFNIIASTDKVRVAAYHVAGTRTYGIQFHPEVTHSTDGQVLLKNFVVGICGCAQDWTSTAFAETTIAELKEQLGDDHVIMALSGGVDSTVAAVLLHEAIGKNLHCIFVDHGLLRKNEYEQVLDSYKNMGLNIKGINAKDLFYGRLAGVSEPEQKRKIIGASFIDVFDQAAKDIQNELPDGLEAKWLGQGTIYPDIIESISVKGPSATIKSHHNVGGLPDFMKLKVVEPLKTLFKDEVRRVGKTLEVDPNILGRHPFPGPGLAIRVLGDITEEKVRILQEADDIYIRNLKETGWYDKVWQAGTIFLPVQSVGVMGDERTYEHVVALRAVGSLDGMTADWIHLPYDLLAKISNEIINHVKGINRVVYDISSKPPATIEWE</sequence>
<dbReference type="STRING" id="1229276.DI53_3510"/>
<dbReference type="NCBIfam" id="NF000848">
    <property type="entry name" value="PRK00074.1"/>
    <property type="match status" value="1"/>
</dbReference>
<dbReference type="FunFam" id="3.40.50.620:FF:000001">
    <property type="entry name" value="GMP synthase [glutamine-hydrolyzing]"/>
    <property type="match status" value="1"/>
</dbReference>
<dbReference type="Gene3D" id="3.40.50.620">
    <property type="entry name" value="HUPs"/>
    <property type="match status" value="1"/>
</dbReference>
<dbReference type="HAMAP" id="MF_00344">
    <property type="entry name" value="GMP_synthase"/>
    <property type="match status" value="1"/>
</dbReference>
<evidence type="ECO:0000259" key="11">
    <source>
        <dbReference type="PROSITE" id="PS51553"/>
    </source>
</evidence>
<feature type="active site" evidence="9">
    <location>
        <position position="167"/>
    </location>
</feature>
<keyword evidence="5 9" id="KW-0332">GMP biosynthesis</keyword>
<evidence type="ECO:0000256" key="4">
    <source>
        <dbReference type="ARBA" id="ARBA00022741"/>
    </source>
</evidence>
<dbReference type="PANTHER" id="PTHR11922">
    <property type="entry name" value="GMP SYNTHASE-RELATED"/>
    <property type="match status" value="1"/>
</dbReference>
<dbReference type="Gene3D" id="3.40.50.880">
    <property type="match status" value="1"/>
</dbReference>
<feature type="binding site" evidence="10">
    <location>
        <begin position="221"/>
        <end position="227"/>
    </location>
    <ligand>
        <name>ATP</name>
        <dbReference type="ChEBI" id="CHEBI:30616"/>
    </ligand>
</feature>
<dbReference type="EMBL" id="JJMU01000065">
    <property type="protein sequence ID" value="KGE12771.1"/>
    <property type="molecule type" value="Genomic_DNA"/>
</dbReference>
<evidence type="ECO:0000313" key="12">
    <source>
        <dbReference type="EMBL" id="KGE12771.1"/>
    </source>
</evidence>
<evidence type="ECO:0000256" key="1">
    <source>
        <dbReference type="ARBA" id="ARBA00002332"/>
    </source>
</evidence>
<dbReference type="CDD" id="cd01742">
    <property type="entry name" value="GATase1_GMP_Synthase"/>
    <property type="match status" value="1"/>
</dbReference>
<gene>
    <name evidence="9" type="primary">guaA</name>
    <name evidence="12" type="ORF">DI53_3510</name>
</gene>
<comment type="function">
    <text evidence="1 9">Catalyzes the synthesis of GMP from XMP.</text>
</comment>
<dbReference type="PROSITE" id="PS51553">
    <property type="entry name" value="GMPS_ATP_PPASE"/>
    <property type="match status" value="1"/>
</dbReference>
<dbReference type="FunFam" id="3.40.50.880:FF:000001">
    <property type="entry name" value="GMP synthase [glutamine-hydrolyzing]"/>
    <property type="match status" value="1"/>
</dbReference>
<dbReference type="InterPro" id="IPR022310">
    <property type="entry name" value="NAD/GMP_synthase"/>
</dbReference>
<dbReference type="Pfam" id="PF02540">
    <property type="entry name" value="NAD_synthase"/>
    <property type="match status" value="1"/>
</dbReference>
<dbReference type="InterPro" id="IPR022955">
    <property type="entry name" value="GMP_synthase"/>
</dbReference>
<dbReference type="InterPro" id="IPR014729">
    <property type="entry name" value="Rossmann-like_a/b/a_fold"/>
</dbReference>
<evidence type="ECO:0000256" key="6">
    <source>
        <dbReference type="ARBA" id="ARBA00022755"/>
    </source>
</evidence>
<keyword evidence="7 9" id="KW-0067">ATP-binding</keyword>
<dbReference type="NCBIfam" id="TIGR00884">
    <property type="entry name" value="guaA_Cterm"/>
    <property type="match status" value="1"/>
</dbReference>
<dbReference type="PANTHER" id="PTHR11922:SF2">
    <property type="entry name" value="GMP SYNTHASE [GLUTAMINE-HYDROLYZING]"/>
    <property type="match status" value="1"/>
</dbReference>
<dbReference type="Pfam" id="PF00958">
    <property type="entry name" value="GMP_synt_C"/>
    <property type="match status" value="1"/>
</dbReference>
<dbReference type="EC" id="6.3.5.2" evidence="9"/>
<accession>A0A0B8SZB7</accession>
<keyword evidence="6 9" id="KW-0658">Purine biosynthesis</keyword>
<dbReference type="FunFam" id="3.30.300.10:FF:000002">
    <property type="entry name" value="GMP synthase [glutamine-hydrolyzing]"/>
    <property type="match status" value="1"/>
</dbReference>
<evidence type="ECO:0000256" key="2">
    <source>
        <dbReference type="ARBA" id="ARBA00005153"/>
    </source>
</evidence>
<keyword evidence="8 9" id="KW-0315">Glutamine amidotransferase</keyword>
<dbReference type="UniPathway" id="UPA00189">
    <property type="reaction ID" value="UER00296"/>
</dbReference>
<organism evidence="12 13">
    <name type="scientific">Sphingobacterium deserti</name>
    <dbReference type="NCBI Taxonomy" id="1229276"/>
    <lineage>
        <taxon>Bacteria</taxon>
        <taxon>Pseudomonadati</taxon>
        <taxon>Bacteroidota</taxon>
        <taxon>Sphingobacteriia</taxon>
        <taxon>Sphingobacteriales</taxon>
        <taxon>Sphingobacteriaceae</taxon>
        <taxon>Sphingobacterium</taxon>
    </lineage>
</organism>
<feature type="active site" evidence="9">
    <location>
        <position position="169"/>
    </location>
</feature>
<dbReference type="InterPro" id="IPR001674">
    <property type="entry name" value="GMP_synth_C"/>
</dbReference>
<name>A0A0B8SZB7_9SPHI</name>
<dbReference type="GO" id="GO:0003921">
    <property type="term" value="F:GMP synthase activity"/>
    <property type="evidence" value="ECO:0007669"/>
    <property type="project" value="InterPro"/>
</dbReference>
<dbReference type="InterPro" id="IPR017926">
    <property type="entry name" value="GATASE"/>
</dbReference>
<evidence type="ECO:0000313" key="13">
    <source>
        <dbReference type="Proteomes" id="UP000031802"/>
    </source>
</evidence>
<dbReference type="Proteomes" id="UP000031802">
    <property type="component" value="Unassembled WGS sequence"/>
</dbReference>
<evidence type="ECO:0000256" key="8">
    <source>
        <dbReference type="ARBA" id="ARBA00022962"/>
    </source>
</evidence>
<evidence type="ECO:0000256" key="10">
    <source>
        <dbReference type="PROSITE-ProRule" id="PRU00886"/>
    </source>
</evidence>
<dbReference type="InterPro" id="IPR029062">
    <property type="entry name" value="Class_I_gatase-like"/>
</dbReference>
<protein>
    <recommendedName>
        <fullName evidence="9">GMP synthase [glutamine-hydrolyzing]</fullName>
        <ecNumber evidence="9">6.3.5.2</ecNumber>
    </recommendedName>
    <alternativeName>
        <fullName evidence="9">GMP synthetase</fullName>
    </alternativeName>
    <alternativeName>
        <fullName evidence="9">Glutamine amidotransferase</fullName>
    </alternativeName>
</protein>
<reference evidence="13" key="1">
    <citation type="submission" date="2014-04" db="EMBL/GenBank/DDBJ databases">
        <title>Whole-Genome optical mapping and complete genome sequence of Sphingobacterium deserti sp. nov., a new spaces isolated from desert in the west of China.</title>
        <authorList>
            <person name="Teng C."/>
            <person name="Zhou Z."/>
            <person name="Li X."/>
            <person name="Chen M."/>
            <person name="Lin M."/>
            <person name="Wang L."/>
            <person name="Su S."/>
            <person name="Zhang C."/>
            <person name="Zhang W."/>
        </authorList>
    </citation>
    <scope>NUCLEOTIDE SEQUENCE [LARGE SCALE GENOMIC DNA]</scope>
    <source>
        <strain evidence="13">ACCC05744</strain>
    </source>
</reference>
<dbReference type="PATRIC" id="fig|1229276.3.peg.3625"/>
<dbReference type="SUPFAM" id="SSF54810">
    <property type="entry name" value="GMP synthetase C-terminal dimerisation domain"/>
    <property type="match status" value="1"/>
</dbReference>
<evidence type="ECO:0000256" key="3">
    <source>
        <dbReference type="ARBA" id="ARBA00022598"/>
    </source>
</evidence>
<dbReference type="PROSITE" id="PS51273">
    <property type="entry name" value="GATASE_TYPE_1"/>
    <property type="match status" value="1"/>
</dbReference>
<dbReference type="GO" id="GO:0005829">
    <property type="term" value="C:cytosol"/>
    <property type="evidence" value="ECO:0007669"/>
    <property type="project" value="TreeGrafter"/>
</dbReference>
<dbReference type="eggNOG" id="COG0519">
    <property type="taxonomic scope" value="Bacteria"/>
</dbReference>
<dbReference type="InterPro" id="IPR025777">
    <property type="entry name" value="GMPS_ATP_PPase_dom"/>
</dbReference>
<dbReference type="OrthoDB" id="9802219at2"/>
<dbReference type="SUPFAM" id="SSF52402">
    <property type="entry name" value="Adenine nucleotide alpha hydrolases-like"/>
    <property type="match status" value="1"/>
</dbReference>
<feature type="domain" description="GMPS ATP-PPase" evidence="11">
    <location>
        <begin position="194"/>
        <end position="391"/>
    </location>
</feature>
<evidence type="ECO:0000256" key="7">
    <source>
        <dbReference type="ARBA" id="ARBA00022840"/>
    </source>
</evidence>
<comment type="catalytic activity">
    <reaction evidence="9">
        <text>XMP + L-glutamine + ATP + H2O = GMP + L-glutamate + AMP + diphosphate + 2 H(+)</text>
        <dbReference type="Rhea" id="RHEA:11680"/>
        <dbReference type="ChEBI" id="CHEBI:15377"/>
        <dbReference type="ChEBI" id="CHEBI:15378"/>
        <dbReference type="ChEBI" id="CHEBI:29985"/>
        <dbReference type="ChEBI" id="CHEBI:30616"/>
        <dbReference type="ChEBI" id="CHEBI:33019"/>
        <dbReference type="ChEBI" id="CHEBI:57464"/>
        <dbReference type="ChEBI" id="CHEBI:58115"/>
        <dbReference type="ChEBI" id="CHEBI:58359"/>
        <dbReference type="ChEBI" id="CHEBI:456215"/>
        <dbReference type="EC" id="6.3.5.2"/>
    </reaction>
</comment>
<keyword evidence="13" id="KW-1185">Reference proteome</keyword>
<keyword evidence="3 9" id="KW-0436">Ligase</keyword>
<dbReference type="GO" id="GO:0005524">
    <property type="term" value="F:ATP binding"/>
    <property type="evidence" value="ECO:0007669"/>
    <property type="project" value="UniProtKB-UniRule"/>
</dbReference>
<evidence type="ECO:0000256" key="9">
    <source>
        <dbReference type="HAMAP-Rule" id="MF_00344"/>
    </source>
</evidence>
<dbReference type="RefSeq" id="WP_037502658.1">
    <property type="nucleotide sequence ID" value="NZ_JJMU01000065.1"/>
</dbReference>
<dbReference type="InterPro" id="IPR004739">
    <property type="entry name" value="GMP_synth_GATase"/>
</dbReference>
<proteinExistence type="inferred from homology"/>
<reference evidence="12 13" key="2">
    <citation type="journal article" date="2015" name="PLoS ONE">
        <title>Whole-Genome Optical Mapping and Finished Genome Sequence of Sphingobacterium deserti sp. nov., a New Species Isolated from the Western Desert of China.</title>
        <authorList>
            <person name="Teng C."/>
            <person name="Zhou Z."/>
            <person name="Molnar I."/>
            <person name="Li X."/>
            <person name="Tang R."/>
            <person name="Chen M."/>
            <person name="Wang L."/>
            <person name="Su S."/>
            <person name="Zhang W."/>
            <person name="Lin M."/>
        </authorList>
    </citation>
    <scope>NUCLEOTIDE SEQUENCE [LARGE SCALE GENOMIC DNA]</scope>
    <source>
        <strain evidence="13">ACCC05744</strain>
    </source>
</reference>
<dbReference type="NCBIfam" id="TIGR00888">
    <property type="entry name" value="guaA_Nterm"/>
    <property type="match status" value="1"/>
</dbReference>
<feature type="active site" description="Nucleophile" evidence="9">
    <location>
        <position position="79"/>
    </location>
</feature>
<keyword evidence="4 9" id="KW-0547">Nucleotide-binding</keyword>
<dbReference type="SUPFAM" id="SSF52317">
    <property type="entry name" value="Class I glutamine amidotransferase-like"/>
    <property type="match status" value="1"/>
</dbReference>
<comment type="subunit">
    <text evidence="9">Homodimer.</text>
</comment>
<evidence type="ECO:0000256" key="5">
    <source>
        <dbReference type="ARBA" id="ARBA00022749"/>
    </source>
</evidence>
<comment type="caution">
    <text evidence="12">The sequence shown here is derived from an EMBL/GenBank/DDBJ whole genome shotgun (WGS) entry which is preliminary data.</text>
</comment>
<dbReference type="Gene3D" id="3.30.300.10">
    <property type="match status" value="1"/>
</dbReference>
<dbReference type="CDD" id="cd01997">
    <property type="entry name" value="GMP_synthase_C"/>
    <property type="match status" value="1"/>
</dbReference>
<comment type="pathway">
    <text evidence="2 9">Purine metabolism; GMP biosynthesis; GMP from XMP (L-Gln route): step 1/1.</text>
</comment>
<dbReference type="Pfam" id="PF00117">
    <property type="entry name" value="GATase"/>
    <property type="match status" value="1"/>
</dbReference>
<dbReference type="AlphaFoldDB" id="A0A0B8SZB7"/>